<evidence type="ECO:0000256" key="1">
    <source>
        <dbReference type="ARBA" id="ARBA00004141"/>
    </source>
</evidence>
<evidence type="ECO:0000256" key="7">
    <source>
        <dbReference type="ARBA" id="ARBA00022958"/>
    </source>
</evidence>
<dbReference type="KEGG" id="broo:brsh051_01740"/>
<evidence type="ECO:0000256" key="9">
    <source>
        <dbReference type="ARBA" id="ARBA00023065"/>
    </source>
</evidence>
<accession>A0AAN0KE45</accession>
<proteinExistence type="inferred from homology"/>
<evidence type="ECO:0000256" key="8">
    <source>
        <dbReference type="ARBA" id="ARBA00022989"/>
    </source>
</evidence>
<protein>
    <submittedName>
        <fullName evidence="14">TMEM175 family protein</fullName>
    </submittedName>
</protein>
<keyword evidence="6" id="KW-0631">Potassium channel</keyword>
<keyword evidence="11" id="KW-0407">Ion channel</keyword>
<feature type="transmembrane region" description="Helical" evidence="13">
    <location>
        <begin position="160"/>
        <end position="184"/>
    </location>
</feature>
<dbReference type="AlphaFoldDB" id="A0AAN0KE45"/>
<evidence type="ECO:0000256" key="6">
    <source>
        <dbReference type="ARBA" id="ARBA00022826"/>
    </source>
</evidence>
<keyword evidence="10 13" id="KW-0472">Membrane</keyword>
<organism evidence="14 15">
    <name type="scientific">Brooklawnia propionicigenes</name>
    <dbReference type="NCBI Taxonomy" id="3041175"/>
    <lineage>
        <taxon>Bacteria</taxon>
        <taxon>Bacillati</taxon>
        <taxon>Actinomycetota</taxon>
        <taxon>Actinomycetes</taxon>
        <taxon>Propionibacteriales</taxon>
        <taxon>Propionibacteriaceae</taxon>
        <taxon>Brooklawnia</taxon>
    </lineage>
</organism>
<keyword evidence="5 13" id="KW-0812">Transmembrane</keyword>
<feature type="transmembrane region" description="Helical" evidence="13">
    <location>
        <begin position="118"/>
        <end position="139"/>
    </location>
</feature>
<comment type="subcellular location">
    <subcellularLocation>
        <location evidence="1">Membrane</location>
        <topology evidence="1">Multi-pass membrane protein</topology>
    </subcellularLocation>
</comment>
<keyword evidence="4" id="KW-0633">Potassium transport</keyword>
<evidence type="ECO:0000256" key="4">
    <source>
        <dbReference type="ARBA" id="ARBA00022538"/>
    </source>
</evidence>
<dbReference type="PANTHER" id="PTHR31462:SF5">
    <property type="entry name" value="ENDOSOMAL_LYSOSOMAL PROTON CHANNEL TMEM175"/>
    <property type="match status" value="1"/>
</dbReference>
<dbReference type="Proteomes" id="UP001431656">
    <property type="component" value="Chromosome"/>
</dbReference>
<feature type="transmembrane region" description="Helical" evidence="13">
    <location>
        <begin position="89"/>
        <end position="106"/>
    </location>
</feature>
<feature type="transmembrane region" description="Helical" evidence="13">
    <location>
        <begin position="55"/>
        <end position="77"/>
    </location>
</feature>
<evidence type="ECO:0000313" key="15">
    <source>
        <dbReference type="Proteomes" id="UP001431656"/>
    </source>
</evidence>
<evidence type="ECO:0000256" key="5">
    <source>
        <dbReference type="ARBA" id="ARBA00022692"/>
    </source>
</evidence>
<keyword evidence="15" id="KW-1185">Reference proteome</keyword>
<keyword evidence="8 13" id="KW-1133">Transmembrane helix</keyword>
<feature type="transmembrane region" description="Helical" evidence="13">
    <location>
        <begin position="12"/>
        <end position="35"/>
    </location>
</feature>
<keyword evidence="7" id="KW-0630">Potassium</keyword>
<dbReference type="InterPro" id="IPR010617">
    <property type="entry name" value="TMEM175-like"/>
</dbReference>
<comment type="catalytic activity">
    <reaction evidence="12">
        <text>K(+)(in) = K(+)(out)</text>
        <dbReference type="Rhea" id="RHEA:29463"/>
        <dbReference type="ChEBI" id="CHEBI:29103"/>
    </reaction>
</comment>
<dbReference type="EMBL" id="AP028056">
    <property type="protein sequence ID" value="BEH00893.1"/>
    <property type="molecule type" value="Genomic_DNA"/>
</dbReference>
<dbReference type="GO" id="GO:0005267">
    <property type="term" value="F:potassium channel activity"/>
    <property type="evidence" value="ECO:0007669"/>
    <property type="project" value="UniProtKB-KW"/>
</dbReference>
<keyword evidence="9" id="KW-0406">Ion transport</keyword>
<evidence type="ECO:0000256" key="3">
    <source>
        <dbReference type="ARBA" id="ARBA00022448"/>
    </source>
</evidence>
<evidence type="ECO:0000313" key="14">
    <source>
        <dbReference type="EMBL" id="BEH00893.1"/>
    </source>
</evidence>
<sequence length="205" mass="22637">MSRPLIESGRMDALIDGIFAIASTLLVLELTSHAIGNVTTSGEFLAGLLGMGDQFISFLVSFLLLCLLWMAHVRLFTYIAYIDGNLMRINVLQLLFIVLIPFSTVVDTDYADIWLGRLVMPSTVFPAILLSWLGWCYVLRHRSLLVPDVAEADIADMSRASLIAVLLSALTVALAPFIGSWAFLAFALRPVFDAIRERRRATTTA</sequence>
<evidence type="ECO:0000256" key="11">
    <source>
        <dbReference type="ARBA" id="ARBA00023303"/>
    </source>
</evidence>
<gene>
    <name evidence="14" type="ORF">brsh051_01740</name>
</gene>
<evidence type="ECO:0000256" key="10">
    <source>
        <dbReference type="ARBA" id="ARBA00023136"/>
    </source>
</evidence>
<evidence type="ECO:0000256" key="2">
    <source>
        <dbReference type="ARBA" id="ARBA00006920"/>
    </source>
</evidence>
<dbReference type="RefSeq" id="WP_286266670.1">
    <property type="nucleotide sequence ID" value="NZ_AP028056.1"/>
</dbReference>
<dbReference type="PANTHER" id="PTHR31462">
    <property type="entry name" value="ENDOSOMAL/LYSOSOMAL POTASSIUM CHANNEL TMEM175"/>
    <property type="match status" value="1"/>
</dbReference>
<dbReference type="GO" id="GO:0015252">
    <property type="term" value="F:proton channel activity"/>
    <property type="evidence" value="ECO:0007669"/>
    <property type="project" value="InterPro"/>
</dbReference>
<dbReference type="Pfam" id="PF06736">
    <property type="entry name" value="TMEM175"/>
    <property type="match status" value="1"/>
</dbReference>
<comment type="similarity">
    <text evidence="2">Belongs to the TMEM175 family.</text>
</comment>
<reference evidence="14" key="1">
    <citation type="journal article" date="2024" name="Int. J. Syst. Evol. Microbiol.">
        <title>Brooklawnia propionicigenes sp. nov., a facultatively anaerobic, propionate-producing bacterium isolated from a methanogenic reactor treating waste from cattle farms.</title>
        <authorList>
            <person name="Akita Y."/>
            <person name="Ueki A."/>
            <person name="Tonouchi A."/>
            <person name="Sugawara Y."/>
            <person name="Honma S."/>
            <person name="Kaku N."/>
            <person name="Ueki K."/>
        </authorList>
    </citation>
    <scope>NUCLEOTIDE SEQUENCE</scope>
    <source>
        <strain evidence="14">SH051</strain>
    </source>
</reference>
<dbReference type="GO" id="GO:0016020">
    <property type="term" value="C:membrane"/>
    <property type="evidence" value="ECO:0007669"/>
    <property type="project" value="UniProtKB-SubCell"/>
</dbReference>
<evidence type="ECO:0000256" key="13">
    <source>
        <dbReference type="SAM" id="Phobius"/>
    </source>
</evidence>
<name>A0AAN0KE45_9ACTN</name>
<keyword evidence="3" id="KW-0813">Transport</keyword>
<evidence type="ECO:0000256" key="12">
    <source>
        <dbReference type="ARBA" id="ARBA00034430"/>
    </source>
</evidence>